<dbReference type="InterPro" id="IPR013563">
    <property type="entry name" value="Oligopep_ABC_C"/>
</dbReference>
<evidence type="ECO:0000256" key="4">
    <source>
        <dbReference type="ARBA" id="ARBA00022475"/>
    </source>
</evidence>
<dbReference type="EMBL" id="JAERRG010000031">
    <property type="protein sequence ID" value="MBL1119377.1"/>
    <property type="molecule type" value="Genomic_DNA"/>
</dbReference>
<evidence type="ECO:0000256" key="3">
    <source>
        <dbReference type="ARBA" id="ARBA00022448"/>
    </source>
</evidence>
<dbReference type="CDD" id="cd03257">
    <property type="entry name" value="ABC_NikE_OppD_transporters"/>
    <property type="match status" value="1"/>
</dbReference>
<name>A0ABS1Q5F6_9ACTN</name>
<evidence type="ECO:0000256" key="6">
    <source>
        <dbReference type="ARBA" id="ARBA00022840"/>
    </source>
</evidence>
<evidence type="ECO:0000313" key="10">
    <source>
        <dbReference type="Proteomes" id="UP000621510"/>
    </source>
</evidence>
<keyword evidence="4" id="KW-1003">Cell membrane</keyword>
<keyword evidence="3" id="KW-0813">Transport</keyword>
<evidence type="ECO:0000256" key="7">
    <source>
        <dbReference type="ARBA" id="ARBA00023136"/>
    </source>
</evidence>
<dbReference type="Gene3D" id="3.40.50.300">
    <property type="entry name" value="P-loop containing nucleotide triphosphate hydrolases"/>
    <property type="match status" value="1"/>
</dbReference>
<dbReference type="InterPro" id="IPR017871">
    <property type="entry name" value="ABC_transporter-like_CS"/>
</dbReference>
<dbReference type="SMART" id="SM00382">
    <property type="entry name" value="AAA"/>
    <property type="match status" value="1"/>
</dbReference>
<dbReference type="PROSITE" id="PS50893">
    <property type="entry name" value="ABC_TRANSPORTER_2"/>
    <property type="match status" value="1"/>
</dbReference>
<feature type="domain" description="ABC transporter" evidence="8">
    <location>
        <begin position="20"/>
        <end position="268"/>
    </location>
</feature>
<evidence type="ECO:0000313" key="9">
    <source>
        <dbReference type="EMBL" id="MBL1119377.1"/>
    </source>
</evidence>
<evidence type="ECO:0000256" key="2">
    <source>
        <dbReference type="ARBA" id="ARBA00005417"/>
    </source>
</evidence>
<protein>
    <submittedName>
        <fullName evidence="9">ABC transporter ATP-binding protein</fullName>
    </submittedName>
</protein>
<dbReference type="Pfam" id="PF08352">
    <property type="entry name" value="oligo_HPY"/>
    <property type="match status" value="1"/>
</dbReference>
<comment type="caution">
    <text evidence="9">The sequence shown here is derived from an EMBL/GenBank/DDBJ whole genome shotgun (WGS) entry which is preliminary data.</text>
</comment>
<reference evidence="9 10" key="1">
    <citation type="submission" date="2021-01" db="EMBL/GenBank/DDBJ databases">
        <title>WGS of actinomycetes isolated from Thailand.</title>
        <authorList>
            <person name="Thawai C."/>
        </authorList>
    </citation>
    <scope>NUCLEOTIDE SEQUENCE [LARGE SCALE GENOMIC DNA]</scope>
    <source>
        <strain evidence="9 10">CA3R110</strain>
    </source>
</reference>
<dbReference type="GO" id="GO:0005524">
    <property type="term" value="F:ATP binding"/>
    <property type="evidence" value="ECO:0007669"/>
    <property type="project" value="UniProtKB-KW"/>
</dbReference>
<sequence length="339" mass="36567">MKTVGPGPRAEETPEPLLSVRNLCVTYRTDSGSVPALDQLSFDLHAGETLSIVGESGSGKSAASLAMMGLLPPNAVVEGSVRFRGRELLDLSDKKLREVRGKRIAMVFQDALAALNPMMTVGAQLAEAVSVHDSSASRAALRERAVELLDLVGIPSPRSRSDQYPHELSGGMRQRVMIASGIANEPDILIADEPTTALDVTVQAQILDVLMRIQDRTKSAILLITHDLGVVAGLADRVLVLYCGRKMEEAPVEPLFYEPAHPYTRGLLAALPRIDRGTRRLAQIAGQPPSPGERPGGCPFQTRCPHADERCDVIPRPVRVGENHTAACVHAHEIERVTP</sequence>
<proteinExistence type="inferred from homology"/>
<dbReference type="RefSeq" id="WP_201857229.1">
    <property type="nucleotide sequence ID" value="NZ_JAERRG010000031.1"/>
</dbReference>
<gene>
    <name evidence="9" type="ORF">JK364_44525</name>
</gene>
<dbReference type="SUPFAM" id="SSF52540">
    <property type="entry name" value="P-loop containing nucleoside triphosphate hydrolases"/>
    <property type="match status" value="1"/>
</dbReference>
<dbReference type="PANTHER" id="PTHR43297:SF2">
    <property type="entry name" value="DIPEPTIDE TRANSPORT ATP-BINDING PROTEIN DPPD"/>
    <property type="match status" value="1"/>
</dbReference>
<evidence type="ECO:0000259" key="8">
    <source>
        <dbReference type="PROSITE" id="PS50893"/>
    </source>
</evidence>
<dbReference type="InterPro" id="IPR050388">
    <property type="entry name" value="ABC_Ni/Peptide_Import"/>
</dbReference>
<dbReference type="Pfam" id="PF00005">
    <property type="entry name" value="ABC_tran"/>
    <property type="match status" value="1"/>
</dbReference>
<comment type="subcellular location">
    <subcellularLocation>
        <location evidence="1">Cell membrane</location>
        <topology evidence="1">Peripheral membrane protein</topology>
    </subcellularLocation>
</comment>
<evidence type="ECO:0000256" key="1">
    <source>
        <dbReference type="ARBA" id="ARBA00004202"/>
    </source>
</evidence>
<dbReference type="InterPro" id="IPR027417">
    <property type="entry name" value="P-loop_NTPase"/>
</dbReference>
<dbReference type="NCBIfam" id="TIGR01727">
    <property type="entry name" value="oligo_HPY"/>
    <property type="match status" value="1"/>
</dbReference>
<dbReference type="Proteomes" id="UP000621510">
    <property type="component" value="Unassembled WGS sequence"/>
</dbReference>
<comment type="similarity">
    <text evidence="2">Belongs to the ABC transporter superfamily.</text>
</comment>
<dbReference type="PANTHER" id="PTHR43297">
    <property type="entry name" value="OLIGOPEPTIDE TRANSPORT ATP-BINDING PROTEIN APPD"/>
    <property type="match status" value="1"/>
</dbReference>
<keyword evidence="10" id="KW-1185">Reference proteome</keyword>
<dbReference type="InterPro" id="IPR003439">
    <property type="entry name" value="ABC_transporter-like_ATP-bd"/>
</dbReference>
<organism evidence="9 10">
    <name type="scientific">Streptomyces endocoffeicus</name>
    <dbReference type="NCBI Taxonomy" id="2898945"/>
    <lineage>
        <taxon>Bacteria</taxon>
        <taxon>Bacillati</taxon>
        <taxon>Actinomycetota</taxon>
        <taxon>Actinomycetes</taxon>
        <taxon>Kitasatosporales</taxon>
        <taxon>Streptomycetaceae</taxon>
        <taxon>Streptomyces</taxon>
    </lineage>
</organism>
<keyword evidence="6 9" id="KW-0067">ATP-binding</keyword>
<keyword evidence="7" id="KW-0472">Membrane</keyword>
<dbReference type="InterPro" id="IPR003593">
    <property type="entry name" value="AAA+_ATPase"/>
</dbReference>
<keyword evidence="5" id="KW-0547">Nucleotide-binding</keyword>
<evidence type="ECO:0000256" key="5">
    <source>
        <dbReference type="ARBA" id="ARBA00022741"/>
    </source>
</evidence>
<accession>A0ABS1Q5F6</accession>
<dbReference type="PROSITE" id="PS00211">
    <property type="entry name" value="ABC_TRANSPORTER_1"/>
    <property type="match status" value="1"/>
</dbReference>